<comment type="caution">
    <text evidence="1">The sequence shown here is derived from an EMBL/GenBank/DDBJ whole genome shotgun (WGS) entry which is preliminary data.</text>
</comment>
<keyword evidence="2" id="KW-1185">Reference proteome</keyword>
<name>A0ABR8C3V3_APHFL</name>
<evidence type="ECO:0000313" key="2">
    <source>
        <dbReference type="Proteomes" id="UP000606721"/>
    </source>
</evidence>
<dbReference type="EMBL" id="JACJQT010000071">
    <property type="protein sequence ID" value="MBD2280731.1"/>
    <property type="molecule type" value="Genomic_DNA"/>
</dbReference>
<gene>
    <name evidence="1" type="ORF">H6F99_21360</name>
</gene>
<protein>
    <submittedName>
        <fullName evidence="1">Uncharacterized protein</fullName>
    </submittedName>
</protein>
<reference evidence="1 2" key="1">
    <citation type="journal article" date="2020" name="ISME J.">
        <title>Comparative genomics reveals insights into cyanobacterial evolution and habitat adaptation.</title>
        <authorList>
            <person name="Chen M.Y."/>
            <person name="Teng W.K."/>
            <person name="Zhao L."/>
            <person name="Hu C.X."/>
            <person name="Zhou Y.K."/>
            <person name="Han B.P."/>
            <person name="Song L.R."/>
            <person name="Shu W.S."/>
        </authorList>
    </citation>
    <scope>NUCLEOTIDE SEQUENCE [LARGE SCALE GENOMIC DNA]</scope>
    <source>
        <strain evidence="1 2">FACHB-1040</strain>
    </source>
</reference>
<evidence type="ECO:0000313" key="1">
    <source>
        <dbReference type="EMBL" id="MBD2280731.1"/>
    </source>
</evidence>
<organism evidence="1 2">
    <name type="scientific">Aphanizomenon flos-aquae FACHB-1040</name>
    <dbReference type="NCBI Taxonomy" id="2692887"/>
    <lineage>
        <taxon>Bacteria</taxon>
        <taxon>Bacillati</taxon>
        <taxon>Cyanobacteriota</taxon>
        <taxon>Cyanophyceae</taxon>
        <taxon>Nostocales</taxon>
        <taxon>Aphanizomenonaceae</taxon>
        <taxon>Aphanizomenon</taxon>
    </lineage>
</organism>
<sequence length="125" mass="13749">MNSAEKSALISELVQLGIKHTPEKIVKIAKQADGKIVFLEQGNSDAGLQHILEKHSLEFADQGIQQNQISDIIIKALTKGKAVGYQGKKQTRIIYEVNFNGKTHYIALTVSDNGYIVGANPRTYP</sequence>
<dbReference type="Proteomes" id="UP000606721">
    <property type="component" value="Unassembled WGS sequence"/>
</dbReference>
<accession>A0ABR8C3V3</accession>
<dbReference type="RefSeq" id="WP_190384166.1">
    <property type="nucleotide sequence ID" value="NZ_JACJQT010000071.1"/>
</dbReference>
<proteinExistence type="predicted"/>